<dbReference type="AlphaFoldDB" id="A0A9D1CPE0"/>
<dbReference type="GO" id="GO:0005886">
    <property type="term" value="C:plasma membrane"/>
    <property type="evidence" value="ECO:0007669"/>
    <property type="project" value="UniProtKB-SubCell"/>
</dbReference>
<evidence type="ECO:0000256" key="1">
    <source>
        <dbReference type="ARBA" id="ARBA00004651"/>
    </source>
</evidence>
<keyword evidence="3 6" id="KW-0812">Transmembrane</keyword>
<sequence length="309" mass="32586">MDWNFISNLILASVRMATPLLFLSLAELYSQRAGLVHIGLEGLASIGSLVGFLVCLITGDPFLGVLAGAAAGIAVNMIYAYATINLCAEQIVYGMAINIFAPALAAFIYRVYFGAGSELVQVTLMSTVAIPGLKDIPFIGPLLFDQTPMVYLAYALVIFTAIYFSKTKSGLNYKAVGEHPKAAATLGIPVIGIKYLASVICGALAGIGGAYLTTCYSTTYVDGNVAGRGFIALAAVIFGRWSAGGVVLACLFFGFCDALQIRLQVGASGIPYQFFQMIPYVATVVVLALIGAKKAGPKAVGKPYRKEER</sequence>
<reference evidence="7" key="2">
    <citation type="journal article" date="2021" name="PeerJ">
        <title>Extensive microbial diversity within the chicken gut microbiome revealed by metagenomics and culture.</title>
        <authorList>
            <person name="Gilroy R."/>
            <person name="Ravi A."/>
            <person name="Getino M."/>
            <person name="Pursley I."/>
            <person name="Horton D.L."/>
            <person name="Alikhan N.F."/>
            <person name="Baker D."/>
            <person name="Gharbi K."/>
            <person name="Hall N."/>
            <person name="Watson M."/>
            <person name="Adriaenssens E.M."/>
            <person name="Foster-Nyarko E."/>
            <person name="Jarju S."/>
            <person name="Secka A."/>
            <person name="Antonio M."/>
            <person name="Oren A."/>
            <person name="Chaudhuri R.R."/>
            <person name="La Ragione R."/>
            <person name="Hildebrand F."/>
            <person name="Pallen M.J."/>
        </authorList>
    </citation>
    <scope>NUCLEOTIDE SEQUENCE</scope>
    <source>
        <strain evidence="7">ChiSjej2B20-13462</strain>
    </source>
</reference>
<feature type="transmembrane region" description="Helical" evidence="6">
    <location>
        <begin position="65"/>
        <end position="84"/>
    </location>
</feature>
<accession>A0A9D1CPE0</accession>
<organism evidence="7 8">
    <name type="scientific">Candidatus Avoscillospira stercorigallinarum</name>
    <dbReference type="NCBI Taxonomy" id="2840708"/>
    <lineage>
        <taxon>Bacteria</taxon>
        <taxon>Bacillati</taxon>
        <taxon>Bacillota</taxon>
        <taxon>Clostridia</taxon>
        <taxon>Eubacteriales</taxon>
        <taxon>Oscillospiraceae</taxon>
        <taxon>Oscillospiraceae incertae sedis</taxon>
        <taxon>Candidatus Avoscillospira</taxon>
    </lineage>
</organism>
<keyword evidence="4 6" id="KW-1133">Transmembrane helix</keyword>
<keyword evidence="5 6" id="KW-0472">Membrane</keyword>
<dbReference type="PANTHER" id="PTHR43370:SF1">
    <property type="entry name" value="GUANOSINE ABC TRANSPORTER PERMEASE PROTEIN NUPQ"/>
    <property type="match status" value="1"/>
</dbReference>
<comment type="subcellular location">
    <subcellularLocation>
        <location evidence="1">Cell membrane</location>
        <topology evidence="1">Multi-pass membrane protein</topology>
    </subcellularLocation>
</comment>
<dbReference type="Proteomes" id="UP000886874">
    <property type="component" value="Unassembled WGS sequence"/>
</dbReference>
<dbReference type="EMBL" id="DVFN01000128">
    <property type="protein sequence ID" value="HIQ70445.1"/>
    <property type="molecule type" value="Genomic_DNA"/>
</dbReference>
<gene>
    <name evidence="7" type="ORF">IAA67_08960</name>
</gene>
<feature type="transmembrane region" description="Helical" evidence="6">
    <location>
        <begin position="6"/>
        <end position="26"/>
    </location>
</feature>
<feature type="transmembrane region" description="Helical" evidence="6">
    <location>
        <begin position="148"/>
        <end position="165"/>
    </location>
</feature>
<name>A0A9D1CPE0_9FIRM</name>
<dbReference type="Pfam" id="PF02653">
    <property type="entry name" value="BPD_transp_2"/>
    <property type="match status" value="1"/>
</dbReference>
<feature type="transmembrane region" description="Helical" evidence="6">
    <location>
        <begin position="230"/>
        <end position="253"/>
    </location>
</feature>
<evidence type="ECO:0000256" key="3">
    <source>
        <dbReference type="ARBA" id="ARBA00022692"/>
    </source>
</evidence>
<feature type="transmembrane region" description="Helical" evidence="6">
    <location>
        <begin position="186"/>
        <end position="210"/>
    </location>
</feature>
<feature type="transmembrane region" description="Helical" evidence="6">
    <location>
        <begin position="91"/>
        <end position="112"/>
    </location>
</feature>
<evidence type="ECO:0000256" key="5">
    <source>
        <dbReference type="ARBA" id="ARBA00023136"/>
    </source>
</evidence>
<dbReference type="InterPro" id="IPR001851">
    <property type="entry name" value="ABC_transp_permease"/>
</dbReference>
<evidence type="ECO:0000256" key="2">
    <source>
        <dbReference type="ARBA" id="ARBA00022475"/>
    </source>
</evidence>
<dbReference type="PANTHER" id="PTHR43370">
    <property type="entry name" value="SUGAR ABC TRANSPORTER INTEGRAL MEMBRANE PROTEIN-RELATED"/>
    <property type="match status" value="1"/>
</dbReference>
<evidence type="ECO:0000313" key="8">
    <source>
        <dbReference type="Proteomes" id="UP000886874"/>
    </source>
</evidence>
<evidence type="ECO:0000256" key="6">
    <source>
        <dbReference type="SAM" id="Phobius"/>
    </source>
</evidence>
<dbReference type="CDD" id="cd06580">
    <property type="entry name" value="TM_PBP1_transp_TpRbsC_like"/>
    <property type="match status" value="1"/>
</dbReference>
<proteinExistence type="predicted"/>
<dbReference type="GO" id="GO:0022857">
    <property type="term" value="F:transmembrane transporter activity"/>
    <property type="evidence" value="ECO:0007669"/>
    <property type="project" value="InterPro"/>
</dbReference>
<comment type="caution">
    <text evidence="7">The sequence shown here is derived from an EMBL/GenBank/DDBJ whole genome shotgun (WGS) entry which is preliminary data.</text>
</comment>
<evidence type="ECO:0000313" key="7">
    <source>
        <dbReference type="EMBL" id="HIQ70445.1"/>
    </source>
</evidence>
<feature type="transmembrane region" description="Helical" evidence="6">
    <location>
        <begin position="38"/>
        <end position="59"/>
    </location>
</feature>
<feature type="transmembrane region" description="Helical" evidence="6">
    <location>
        <begin position="274"/>
        <end position="292"/>
    </location>
</feature>
<reference evidence="7" key="1">
    <citation type="submission" date="2020-10" db="EMBL/GenBank/DDBJ databases">
        <authorList>
            <person name="Gilroy R."/>
        </authorList>
    </citation>
    <scope>NUCLEOTIDE SEQUENCE</scope>
    <source>
        <strain evidence="7">ChiSjej2B20-13462</strain>
    </source>
</reference>
<keyword evidence="2" id="KW-1003">Cell membrane</keyword>
<evidence type="ECO:0000256" key="4">
    <source>
        <dbReference type="ARBA" id="ARBA00022989"/>
    </source>
</evidence>
<protein>
    <submittedName>
        <fullName evidence="7">ABC transporter permease</fullName>
    </submittedName>
</protein>